<dbReference type="OrthoDB" id="1046668at2759"/>
<proteinExistence type="predicted"/>
<feature type="domain" description="TIR" evidence="8">
    <location>
        <begin position="14"/>
        <end position="178"/>
    </location>
</feature>
<dbReference type="InterPro" id="IPR042197">
    <property type="entry name" value="Apaf_helical"/>
</dbReference>
<evidence type="ECO:0000256" key="1">
    <source>
        <dbReference type="ARBA" id="ARBA00011982"/>
    </source>
</evidence>
<dbReference type="PROSITE" id="PS50104">
    <property type="entry name" value="TIR"/>
    <property type="match status" value="1"/>
</dbReference>
<evidence type="ECO:0000313" key="9">
    <source>
        <dbReference type="EMBL" id="CAA7047357.1"/>
    </source>
</evidence>
<evidence type="ECO:0000256" key="5">
    <source>
        <dbReference type="ARBA" id="ARBA00022821"/>
    </source>
</evidence>
<dbReference type="EC" id="3.2.2.6" evidence="1"/>
<dbReference type="Gene3D" id="3.80.10.10">
    <property type="entry name" value="Ribonuclease Inhibitor"/>
    <property type="match status" value="2"/>
</dbReference>
<dbReference type="SMART" id="SM00255">
    <property type="entry name" value="TIR"/>
    <property type="match status" value="1"/>
</dbReference>
<dbReference type="Pfam" id="PF01582">
    <property type="entry name" value="TIR"/>
    <property type="match status" value="1"/>
</dbReference>
<dbReference type="PANTHER" id="PTHR11017">
    <property type="entry name" value="LEUCINE-RICH REPEAT-CONTAINING PROTEIN"/>
    <property type="match status" value="1"/>
</dbReference>
<dbReference type="EMBL" id="CACVBM020001373">
    <property type="protein sequence ID" value="CAA7047357.1"/>
    <property type="molecule type" value="Genomic_DNA"/>
</dbReference>
<keyword evidence="10" id="KW-1185">Reference proteome</keyword>
<evidence type="ECO:0000256" key="2">
    <source>
        <dbReference type="ARBA" id="ARBA00022614"/>
    </source>
</evidence>
<dbReference type="InterPro" id="IPR044974">
    <property type="entry name" value="Disease_R_plants"/>
</dbReference>
<organism evidence="9 10">
    <name type="scientific">Microthlaspi erraticum</name>
    <dbReference type="NCBI Taxonomy" id="1685480"/>
    <lineage>
        <taxon>Eukaryota</taxon>
        <taxon>Viridiplantae</taxon>
        <taxon>Streptophyta</taxon>
        <taxon>Embryophyta</taxon>
        <taxon>Tracheophyta</taxon>
        <taxon>Spermatophyta</taxon>
        <taxon>Magnoliopsida</taxon>
        <taxon>eudicotyledons</taxon>
        <taxon>Gunneridae</taxon>
        <taxon>Pentapetalae</taxon>
        <taxon>rosids</taxon>
        <taxon>malvids</taxon>
        <taxon>Brassicales</taxon>
        <taxon>Brassicaceae</taxon>
        <taxon>Coluteocarpeae</taxon>
        <taxon>Microthlaspi</taxon>
    </lineage>
</organism>
<dbReference type="InterPro" id="IPR027417">
    <property type="entry name" value="P-loop_NTPase"/>
</dbReference>
<accession>A0A6D2K5I7</accession>
<name>A0A6D2K5I7_9BRAS</name>
<keyword evidence="5" id="KW-0611">Plant defense</keyword>
<protein>
    <recommendedName>
        <fullName evidence="1">ADP-ribosyl cyclase/cyclic ADP-ribose hydrolase</fullName>
        <ecNumber evidence="1">3.2.2.6</ecNumber>
    </recommendedName>
</protein>
<dbReference type="GO" id="GO:0061809">
    <property type="term" value="F:NAD+ nucleosidase activity, cyclic ADP-ribose generating"/>
    <property type="evidence" value="ECO:0007669"/>
    <property type="project" value="UniProtKB-EC"/>
</dbReference>
<gene>
    <name evidence="9" type="ORF">MERR_LOCUS34592</name>
</gene>
<dbReference type="Pfam" id="PF23282">
    <property type="entry name" value="WHD_ROQ1"/>
    <property type="match status" value="1"/>
</dbReference>
<keyword evidence="6" id="KW-0520">NAD</keyword>
<keyword evidence="4" id="KW-0378">Hydrolase</keyword>
<comment type="catalytic activity">
    <reaction evidence="7">
        <text>NAD(+) + H2O = ADP-D-ribose + nicotinamide + H(+)</text>
        <dbReference type="Rhea" id="RHEA:16301"/>
        <dbReference type="ChEBI" id="CHEBI:15377"/>
        <dbReference type="ChEBI" id="CHEBI:15378"/>
        <dbReference type="ChEBI" id="CHEBI:17154"/>
        <dbReference type="ChEBI" id="CHEBI:57540"/>
        <dbReference type="ChEBI" id="CHEBI:57967"/>
        <dbReference type="EC" id="3.2.2.6"/>
    </reaction>
    <physiologicalReaction direction="left-to-right" evidence="7">
        <dbReference type="Rhea" id="RHEA:16302"/>
    </physiologicalReaction>
</comment>
<dbReference type="Gene3D" id="3.40.50.300">
    <property type="entry name" value="P-loop containing nucleotide triphosphate hydrolases"/>
    <property type="match status" value="1"/>
</dbReference>
<dbReference type="Proteomes" id="UP000467841">
    <property type="component" value="Unassembled WGS sequence"/>
</dbReference>
<dbReference type="Pfam" id="PF07725">
    <property type="entry name" value="LRR_3"/>
    <property type="match status" value="1"/>
</dbReference>
<dbReference type="InterPro" id="IPR011713">
    <property type="entry name" value="Leu-rich_rpt_3"/>
</dbReference>
<dbReference type="InterPro" id="IPR001611">
    <property type="entry name" value="Leu-rich_rpt"/>
</dbReference>
<dbReference type="Pfam" id="PF00560">
    <property type="entry name" value="LRR_1"/>
    <property type="match status" value="1"/>
</dbReference>
<dbReference type="FunFam" id="1.10.8.430:FF:000002">
    <property type="entry name" value="Disease resistance protein (TIR-NBS-LRR class)"/>
    <property type="match status" value="1"/>
</dbReference>
<dbReference type="InterPro" id="IPR058192">
    <property type="entry name" value="WHD_ROQ1-like"/>
</dbReference>
<evidence type="ECO:0000256" key="7">
    <source>
        <dbReference type="ARBA" id="ARBA00047304"/>
    </source>
</evidence>
<dbReference type="PRINTS" id="PR00364">
    <property type="entry name" value="DISEASERSIST"/>
</dbReference>
<evidence type="ECO:0000256" key="4">
    <source>
        <dbReference type="ARBA" id="ARBA00022801"/>
    </source>
</evidence>
<sequence length="1066" mass="121974">MASSSSSSALSRTWRYRVFTSFHGPDVRKSFLSHLRKQFICNGISMFDDQGIERSHTIKPELTRAIKESRISIVVLSKYYASSGWCLDELLEIIKCKEDKGQIVMTIFYGVDPSDVRKQTGEFGIAFNKTCAGKTEEERRRWSQALTVVGNIAGEHLLNWDNEAEMIDKIAKDVLGLLNVTPSRDFDGMVGLEAHLREMMSLLDLDNEDEAMIVGIWGPAGIGKSIIARALHSRFSGSFHLSFFVDKLRGSFHRGLDDYGQQLRLQEEFLNQNGMRRIRHLGAVKENLCDQKVLIILDDVNNLKQLEALANETTRFGPGSRIVVTTENQELLQQHGIHNRYHVRFPSRKEAVEILHSYAFKQSSPLYGFNKFCERIAELCGKLPLALRVVGSTLRGKKQDEWEDVMNRLETILDREIEDVLRVGYEGLEENEQTLFLHIAVFFNYGNGDLVKAMFADGNLDVRRGLKILVNRSLIEMSTNGKTIEMHRLLKQMARQAIRKQDPRKRQILMDAQEICHGTSAVSGILFDTSGINEVSIGKKAFKRMSNLRFLRVYKGRYDGIDGMFIPEEIEFPRQLRLVHWDAYPSRSLPHTFHPENLVILCMQNSQLEYLWQGTQRLTNLKKMDLGRSVHLKEFPDLSNATNLERLDLSGCESLIEIPSSFSHLQKLKYLYMVNCRNIQVTPPDLNLPSLEIIELQRCSRLRIFLFISAKVRDVDLSETSFEEVPPSVSLCSGLGTLNISCGKLKGLTHLPTSLWCLDLSYSDIEKIPDCIKALHRLKGLSLTGCRRLASLPELPRSLNYLRGRDCESLETVFCPLNLTRIAELEFTNCFKLGQQARREIIQRSLYGYAILPGSQVPANFNHRGRGNSLTIIIPVGNNPSRLKLCVVVSPNHQTWKYRRYPQKLLCRRKPDIDDKVYERSLYFFGSRTEHLIIFDSFLPFIDPSEVSREIVLEFSIIPQENIIECGAYIWTDEPIEESYPSEVDQVFEGNHDITSIGSYEFEHSKASEDDTESGDRTNGVTIYESKEEEKLQGEEHTGCWTWLFLCFDLSGFVRDIRSLVSGRRR</sequence>
<dbReference type="SUPFAM" id="SSF52058">
    <property type="entry name" value="L domain-like"/>
    <property type="match status" value="1"/>
</dbReference>
<evidence type="ECO:0000256" key="3">
    <source>
        <dbReference type="ARBA" id="ARBA00022737"/>
    </source>
</evidence>
<dbReference type="PANTHER" id="PTHR11017:SF418">
    <property type="entry name" value="DISEASE RESISTANCE PROTEIN (TIR-NBS-LRR CLASS) FAMILY-RELATED"/>
    <property type="match status" value="1"/>
</dbReference>
<keyword evidence="2" id="KW-0433">Leucine-rich repeat</keyword>
<dbReference type="GO" id="GO:0006952">
    <property type="term" value="P:defense response"/>
    <property type="evidence" value="ECO:0007669"/>
    <property type="project" value="UniProtKB-KW"/>
</dbReference>
<dbReference type="InterPro" id="IPR032675">
    <property type="entry name" value="LRR_dom_sf"/>
</dbReference>
<evidence type="ECO:0000256" key="6">
    <source>
        <dbReference type="ARBA" id="ARBA00023027"/>
    </source>
</evidence>
<dbReference type="Gene3D" id="3.40.50.10140">
    <property type="entry name" value="Toll/interleukin-1 receptor homology (TIR) domain"/>
    <property type="match status" value="1"/>
</dbReference>
<dbReference type="InterPro" id="IPR036390">
    <property type="entry name" value="WH_DNA-bd_sf"/>
</dbReference>
<evidence type="ECO:0000313" key="10">
    <source>
        <dbReference type="Proteomes" id="UP000467841"/>
    </source>
</evidence>
<dbReference type="Pfam" id="PF00931">
    <property type="entry name" value="NB-ARC"/>
    <property type="match status" value="1"/>
</dbReference>
<dbReference type="SUPFAM" id="SSF52540">
    <property type="entry name" value="P-loop containing nucleoside triphosphate hydrolases"/>
    <property type="match status" value="1"/>
</dbReference>
<dbReference type="Gene3D" id="1.10.8.430">
    <property type="entry name" value="Helical domain of apoptotic protease-activating factors"/>
    <property type="match status" value="1"/>
</dbReference>
<dbReference type="InterPro" id="IPR035897">
    <property type="entry name" value="Toll_tir_struct_dom_sf"/>
</dbReference>
<dbReference type="GO" id="GO:0043531">
    <property type="term" value="F:ADP binding"/>
    <property type="evidence" value="ECO:0007669"/>
    <property type="project" value="InterPro"/>
</dbReference>
<dbReference type="AlphaFoldDB" id="A0A6D2K5I7"/>
<dbReference type="InterPro" id="IPR002182">
    <property type="entry name" value="NB-ARC"/>
</dbReference>
<dbReference type="FunFam" id="3.80.10.10:FF:000386">
    <property type="entry name" value="Disease resistance protein RPS4"/>
    <property type="match status" value="1"/>
</dbReference>
<evidence type="ECO:0000259" key="8">
    <source>
        <dbReference type="PROSITE" id="PS50104"/>
    </source>
</evidence>
<dbReference type="FunFam" id="3.40.50.10140:FF:000007">
    <property type="entry name" value="Disease resistance protein (TIR-NBS-LRR class)"/>
    <property type="match status" value="1"/>
</dbReference>
<reference evidence="9" key="1">
    <citation type="submission" date="2020-01" db="EMBL/GenBank/DDBJ databases">
        <authorList>
            <person name="Mishra B."/>
        </authorList>
    </citation>
    <scope>NUCLEOTIDE SEQUENCE [LARGE SCALE GENOMIC DNA]</scope>
</reference>
<keyword evidence="3" id="KW-0677">Repeat</keyword>
<dbReference type="GO" id="GO:0007165">
    <property type="term" value="P:signal transduction"/>
    <property type="evidence" value="ECO:0007669"/>
    <property type="project" value="InterPro"/>
</dbReference>
<dbReference type="SUPFAM" id="SSF52200">
    <property type="entry name" value="Toll/Interleukin receptor TIR domain"/>
    <property type="match status" value="1"/>
</dbReference>
<dbReference type="SUPFAM" id="SSF46785">
    <property type="entry name" value="Winged helix' DNA-binding domain"/>
    <property type="match status" value="1"/>
</dbReference>
<dbReference type="InterPro" id="IPR000157">
    <property type="entry name" value="TIR_dom"/>
</dbReference>
<comment type="caution">
    <text evidence="9">The sequence shown here is derived from an EMBL/GenBank/DDBJ whole genome shotgun (WGS) entry which is preliminary data.</text>
</comment>